<feature type="compositionally biased region" description="Low complexity" evidence="3">
    <location>
        <begin position="158"/>
        <end position="176"/>
    </location>
</feature>
<dbReference type="GO" id="GO:0003677">
    <property type="term" value="F:DNA binding"/>
    <property type="evidence" value="ECO:0007669"/>
    <property type="project" value="UniProtKB-KW"/>
</dbReference>
<sequence>MNDAHVTLVGWLAQDPFYTVTQHGTSFLSLRVGCTPRRFDRQTGQWQDMESMFVTVNCWRGLADNVNTSKLKRGDPVLVTGRLRIRQYVKDEQLRFSAEIEATTLGHDLTRGCAEFRRVQRGGVMTSEDRTEAAEHNDRWAEAGGPAPTTDEDEFEPSETSATGSSTTGSAGPSEGHLADADGAAVDKGEEDEEGDGADLGRFDVRTTAA</sequence>
<keyword evidence="5" id="KW-1185">Reference proteome</keyword>
<comment type="caution">
    <text evidence="4">The sequence shown here is derived from an EMBL/GenBank/DDBJ whole genome shotgun (WGS) entry which is preliminary data.</text>
</comment>
<dbReference type="RefSeq" id="WP_187247088.1">
    <property type="nucleotide sequence ID" value="NZ_BAAAOK010000036.1"/>
</dbReference>
<dbReference type="Pfam" id="PF00436">
    <property type="entry name" value="SSB"/>
    <property type="match status" value="1"/>
</dbReference>
<dbReference type="Proteomes" id="UP000805614">
    <property type="component" value="Unassembled WGS sequence"/>
</dbReference>
<dbReference type="InterPro" id="IPR012340">
    <property type="entry name" value="NA-bd_OB-fold"/>
</dbReference>
<keyword evidence="1 2" id="KW-0238">DNA-binding</keyword>
<dbReference type="CDD" id="cd04496">
    <property type="entry name" value="SSB_OBF"/>
    <property type="match status" value="1"/>
</dbReference>
<feature type="compositionally biased region" description="Basic and acidic residues" evidence="3">
    <location>
        <begin position="199"/>
        <end position="210"/>
    </location>
</feature>
<evidence type="ECO:0000313" key="4">
    <source>
        <dbReference type="EMBL" id="MBC6470044.1"/>
    </source>
</evidence>
<evidence type="ECO:0000256" key="3">
    <source>
        <dbReference type="SAM" id="MobiDB-lite"/>
    </source>
</evidence>
<gene>
    <name evidence="4" type="ORF">HKK74_31825</name>
</gene>
<dbReference type="PROSITE" id="PS50935">
    <property type="entry name" value="SSB"/>
    <property type="match status" value="1"/>
</dbReference>
<dbReference type="EMBL" id="JABVEC010000035">
    <property type="protein sequence ID" value="MBC6470044.1"/>
    <property type="molecule type" value="Genomic_DNA"/>
</dbReference>
<feature type="compositionally biased region" description="Basic and acidic residues" evidence="3">
    <location>
        <begin position="177"/>
        <end position="188"/>
    </location>
</feature>
<dbReference type="Gene3D" id="2.40.50.140">
    <property type="entry name" value="Nucleic acid-binding proteins"/>
    <property type="match status" value="1"/>
</dbReference>
<evidence type="ECO:0000313" key="5">
    <source>
        <dbReference type="Proteomes" id="UP000805614"/>
    </source>
</evidence>
<organism evidence="4 5">
    <name type="scientific">Actinomadura alba</name>
    <dbReference type="NCBI Taxonomy" id="406431"/>
    <lineage>
        <taxon>Bacteria</taxon>
        <taxon>Bacillati</taxon>
        <taxon>Actinomycetota</taxon>
        <taxon>Actinomycetes</taxon>
        <taxon>Streptosporangiales</taxon>
        <taxon>Thermomonosporaceae</taxon>
        <taxon>Actinomadura</taxon>
    </lineage>
</organism>
<proteinExistence type="predicted"/>
<reference evidence="4 5" key="1">
    <citation type="submission" date="2020-06" db="EMBL/GenBank/DDBJ databases">
        <title>Actinomadura xiongansis sp. nov., isolated from soil of Baiyangdian.</title>
        <authorList>
            <person name="Zhang X."/>
        </authorList>
    </citation>
    <scope>NUCLEOTIDE SEQUENCE [LARGE SCALE GENOMIC DNA]</scope>
    <source>
        <strain evidence="4 5">HBUM206468</strain>
    </source>
</reference>
<accession>A0ABR7LYW4</accession>
<dbReference type="InterPro" id="IPR000424">
    <property type="entry name" value="Primosome_PriB/ssb"/>
</dbReference>
<evidence type="ECO:0000256" key="1">
    <source>
        <dbReference type="ARBA" id="ARBA00023125"/>
    </source>
</evidence>
<feature type="compositionally biased region" description="Basic and acidic residues" evidence="3">
    <location>
        <begin position="127"/>
        <end position="141"/>
    </location>
</feature>
<dbReference type="SUPFAM" id="SSF50249">
    <property type="entry name" value="Nucleic acid-binding proteins"/>
    <property type="match status" value="1"/>
</dbReference>
<protein>
    <submittedName>
        <fullName evidence="4">Single-stranded DNA-binding protein</fullName>
    </submittedName>
</protein>
<feature type="region of interest" description="Disordered" evidence="3">
    <location>
        <begin position="124"/>
        <end position="210"/>
    </location>
</feature>
<evidence type="ECO:0000256" key="2">
    <source>
        <dbReference type="PROSITE-ProRule" id="PRU00252"/>
    </source>
</evidence>
<name>A0ABR7LYW4_9ACTN</name>